<dbReference type="InterPro" id="IPR020568">
    <property type="entry name" value="Ribosomal_Su5_D2-typ_SF"/>
</dbReference>
<evidence type="ECO:0000313" key="10">
    <source>
        <dbReference type="EMBL" id="KFG32455.1"/>
    </source>
</evidence>
<comment type="caution">
    <text evidence="10">The sequence shown here is derived from an EMBL/GenBank/DDBJ whole genome shotgun (WGS) entry which is preliminary data.</text>
</comment>
<evidence type="ECO:0000259" key="8">
    <source>
        <dbReference type="Pfam" id="PF00288"/>
    </source>
</evidence>
<evidence type="ECO:0000259" key="9">
    <source>
        <dbReference type="Pfam" id="PF08544"/>
    </source>
</evidence>
<protein>
    <submittedName>
        <fullName evidence="10">GHMP kinases C terminal protein</fullName>
        <ecNumber evidence="10">2.7.1.39</ecNumber>
    </submittedName>
</protein>
<keyword evidence="4" id="KW-0547">Nucleotide-binding</keyword>
<dbReference type="Gene3D" id="3.30.70.890">
    <property type="entry name" value="GHMP kinase, C-terminal domain"/>
    <property type="match status" value="1"/>
</dbReference>
<dbReference type="EC" id="2.7.1.39" evidence="10"/>
<organism evidence="10 11">
    <name type="scientific">Toxoplasma gondii GAB2-2007-GAL-DOM2</name>
    <dbReference type="NCBI Taxonomy" id="1130820"/>
    <lineage>
        <taxon>Eukaryota</taxon>
        <taxon>Sar</taxon>
        <taxon>Alveolata</taxon>
        <taxon>Apicomplexa</taxon>
        <taxon>Conoidasida</taxon>
        <taxon>Coccidia</taxon>
        <taxon>Eucoccidiorida</taxon>
        <taxon>Eimeriorina</taxon>
        <taxon>Sarcocystidae</taxon>
        <taxon>Toxoplasma</taxon>
    </lineage>
</organism>
<dbReference type="AlphaFoldDB" id="A0A086JJY7"/>
<dbReference type="VEuPathDB" id="ToxoDB:TGDOM2_216640"/>
<dbReference type="PANTHER" id="PTHR20861">
    <property type="entry name" value="HOMOSERINE/4-DIPHOSPHOCYTIDYL-2-C-METHYL-D-ERYTHRITOL KINASE"/>
    <property type="match status" value="1"/>
</dbReference>
<keyword evidence="1" id="KW-0028">Amino-acid biosynthesis</keyword>
<evidence type="ECO:0000256" key="2">
    <source>
        <dbReference type="ARBA" id="ARBA00022679"/>
    </source>
</evidence>
<keyword evidence="5 10" id="KW-0418">Kinase</keyword>
<dbReference type="InterPro" id="IPR036554">
    <property type="entry name" value="GHMP_kinase_C_sf"/>
</dbReference>
<dbReference type="PRINTS" id="PR00958">
    <property type="entry name" value="HOMSERKINASE"/>
</dbReference>
<dbReference type="GO" id="GO:0004413">
    <property type="term" value="F:homoserine kinase activity"/>
    <property type="evidence" value="ECO:0007669"/>
    <property type="project" value="UniProtKB-EC"/>
</dbReference>
<proteinExistence type="inferred from homology"/>
<feature type="domain" description="GHMP kinase C-terminal" evidence="9">
    <location>
        <begin position="474"/>
        <end position="537"/>
    </location>
</feature>
<evidence type="ECO:0000256" key="4">
    <source>
        <dbReference type="ARBA" id="ARBA00022741"/>
    </source>
</evidence>
<dbReference type="Pfam" id="PF08544">
    <property type="entry name" value="GHMP_kinases_C"/>
    <property type="match status" value="1"/>
</dbReference>
<dbReference type="InterPro" id="IPR006204">
    <property type="entry name" value="GHMP_kinase_N_dom"/>
</dbReference>
<feature type="domain" description="GHMP kinase N-terminal" evidence="8">
    <location>
        <begin position="181"/>
        <end position="267"/>
    </location>
</feature>
<evidence type="ECO:0000256" key="7">
    <source>
        <dbReference type="SAM" id="MobiDB-lite"/>
    </source>
</evidence>
<name>A0A086JJY7_TOXGO</name>
<dbReference type="OrthoDB" id="195231at2759"/>
<gene>
    <name evidence="10" type="ORF">TGDOM2_216640</name>
</gene>
<evidence type="ECO:0000313" key="11">
    <source>
        <dbReference type="Proteomes" id="UP000028837"/>
    </source>
</evidence>
<dbReference type="InterPro" id="IPR014721">
    <property type="entry name" value="Ribsml_uS5_D2-typ_fold_subgr"/>
</dbReference>
<feature type="region of interest" description="Disordered" evidence="7">
    <location>
        <begin position="354"/>
        <end position="382"/>
    </location>
</feature>
<evidence type="ECO:0000256" key="3">
    <source>
        <dbReference type="ARBA" id="ARBA00022697"/>
    </source>
</evidence>
<evidence type="ECO:0000256" key="1">
    <source>
        <dbReference type="ARBA" id="ARBA00022605"/>
    </source>
</evidence>
<dbReference type="SUPFAM" id="SSF55060">
    <property type="entry name" value="GHMP Kinase, C-terminal domain"/>
    <property type="match status" value="1"/>
</dbReference>
<dbReference type="InterPro" id="IPR013750">
    <property type="entry name" value="GHMP_kinase_C_dom"/>
</dbReference>
<evidence type="ECO:0000256" key="6">
    <source>
        <dbReference type="ARBA" id="ARBA00022840"/>
    </source>
</evidence>
<dbReference type="GO" id="GO:0009088">
    <property type="term" value="P:threonine biosynthetic process"/>
    <property type="evidence" value="ECO:0007669"/>
    <property type="project" value="UniProtKB-KW"/>
</dbReference>
<feature type="compositionally biased region" description="Basic residues" evidence="7">
    <location>
        <begin position="372"/>
        <end position="381"/>
    </location>
</feature>
<dbReference type="HAMAP" id="MF_00384">
    <property type="entry name" value="Homoser_kinase"/>
    <property type="match status" value="1"/>
</dbReference>
<dbReference type="Gene3D" id="3.30.230.10">
    <property type="match status" value="2"/>
</dbReference>
<dbReference type="Proteomes" id="UP000028837">
    <property type="component" value="Unassembled WGS sequence"/>
</dbReference>
<dbReference type="EMBL" id="AHZU02001423">
    <property type="protein sequence ID" value="KFG32455.1"/>
    <property type="molecule type" value="Genomic_DNA"/>
</dbReference>
<dbReference type="SUPFAM" id="SSF54211">
    <property type="entry name" value="Ribosomal protein S5 domain 2-like"/>
    <property type="match status" value="1"/>
</dbReference>
<dbReference type="InterPro" id="IPR000870">
    <property type="entry name" value="Homoserine_kinase"/>
</dbReference>
<dbReference type="PANTHER" id="PTHR20861:SF1">
    <property type="entry name" value="HOMOSERINE KINASE"/>
    <property type="match status" value="1"/>
</dbReference>
<accession>A0A086JJY7</accession>
<dbReference type="GO" id="GO:0005524">
    <property type="term" value="F:ATP binding"/>
    <property type="evidence" value="ECO:0007669"/>
    <property type="project" value="UniProtKB-KW"/>
</dbReference>
<keyword evidence="3" id="KW-0791">Threonine biosynthesis</keyword>
<sequence length="573" mass="60681">MKDSGGNSTHGNAMPAHMGGEKQTVRQHLGGLLQGQPCSRKRSADVTCATPDYEDPVKVWEGVRDATVRAQDIAGNSALQKLTEEQTDILEMRAARDPAERQVGQDAKSAADVLAQHQDIAESPLRIHVRAPASCANLGSGFDCLGLAVNIWNELIIEEAEKQEVIIHGEGEGELPRDDSNLVVCGFQAVLARLKLTPSKLPKFRFTCHNRIPIARGLGSSCAAIVSGILASTAIAPFLQRRCAGQEMHDRESSAKVGERDVAFFAMEGEWLHQAGLAVEVCDENFLLKTACDLEGHADNAAAALFGGLQLALKYVPRDPMTVLATIEKTHYPTPFDIKKAKEAAAAVAAAGGAVSPLPGDEKSPVPSPRPGAKHGGKVMKPKTGDDAWMARGVPIPDNLKCVLFVPDEGMETSKAREVLPKTVSLADAVFNSARTALLVYAMNTAAAAAVVAEAGEGGTPAKAAEAVEDVLYRLLQDAMDDRLHQRFRAKLNPHLEPMKDAAQRAGALGVCLSGAGPAVLAFVMEHHCGEVAEALNTAAAECKKKGKVLVVAPAAGGAHTVPFAQERDDDGW</sequence>
<keyword evidence="6" id="KW-0067">ATP-binding</keyword>
<evidence type="ECO:0000256" key="5">
    <source>
        <dbReference type="ARBA" id="ARBA00022777"/>
    </source>
</evidence>
<keyword evidence="2 10" id="KW-0808">Transferase</keyword>
<dbReference type="Pfam" id="PF00288">
    <property type="entry name" value="GHMP_kinases_N"/>
    <property type="match status" value="1"/>
</dbReference>
<reference evidence="10 11" key="1">
    <citation type="submission" date="2014-02" db="EMBL/GenBank/DDBJ databases">
        <authorList>
            <person name="Sibley D."/>
            <person name="Venepally P."/>
            <person name="Karamycheva S."/>
            <person name="Hadjithomas M."/>
            <person name="Khan A."/>
            <person name="Brunk B."/>
            <person name="Roos D."/>
            <person name="Caler E."/>
            <person name="Lorenzi H."/>
        </authorList>
    </citation>
    <scope>NUCLEOTIDE SEQUENCE [LARGE SCALE GENOMIC DNA]</scope>
    <source>
        <strain evidence="10 11">GAB2-2007-GAL-DOM2</strain>
    </source>
</reference>